<dbReference type="InterPro" id="IPR009057">
    <property type="entry name" value="Homeodomain-like_sf"/>
</dbReference>
<dbReference type="InterPro" id="IPR014710">
    <property type="entry name" value="RmlC-like_jellyroll"/>
</dbReference>
<feature type="domain" description="HTH araC/xylS-type" evidence="4">
    <location>
        <begin position="195"/>
        <end position="293"/>
    </location>
</feature>
<dbReference type="PANTHER" id="PTHR43280:SF28">
    <property type="entry name" value="HTH-TYPE TRANSCRIPTIONAL ACTIVATOR RHAS"/>
    <property type="match status" value="1"/>
</dbReference>
<dbReference type="AlphaFoldDB" id="A0A4P8IIE6"/>
<accession>A0A4P8IIE6</accession>
<keyword evidence="2 5" id="KW-0238">DNA-binding</keyword>
<dbReference type="CDD" id="cd02208">
    <property type="entry name" value="cupin_RmlC-like"/>
    <property type="match status" value="1"/>
</dbReference>
<dbReference type="SMART" id="SM00342">
    <property type="entry name" value="HTH_ARAC"/>
    <property type="match status" value="1"/>
</dbReference>
<dbReference type="RefSeq" id="WP_137329012.1">
    <property type="nucleotide sequence ID" value="NZ_CP040058.1"/>
</dbReference>
<reference evidence="5 6" key="1">
    <citation type="submission" date="2019-05" db="EMBL/GenBank/DDBJ databases">
        <title>Complete genome sequencing of Anaerostipes rhamnosivorans.</title>
        <authorList>
            <person name="Bui T.P.N."/>
            <person name="de Vos W.M."/>
        </authorList>
    </citation>
    <scope>NUCLEOTIDE SEQUENCE [LARGE SCALE GENOMIC DNA]</scope>
    <source>
        <strain evidence="5 6">1y2</strain>
    </source>
</reference>
<dbReference type="Gene3D" id="2.60.120.10">
    <property type="entry name" value="Jelly Rolls"/>
    <property type="match status" value="1"/>
</dbReference>
<evidence type="ECO:0000256" key="1">
    <source>
        <dbReference type="ARBA" id="ARBA00023015"/>
    </source>
</evidence>
<keyword evidence="1" id="KW-0805">Transcription regulation</keyword>
<dbReference type="InterPro" id="IPR003313">
    <property type="entry name" value="AraC-bd"/>
</dbReference>
<evidence type="ECO:0000259" key="4">
    <source>
        <dbReference type="PROSITE" id="PS01124"/>
    </source>
</evidence>
<dbReference type="EMBL" id="CP040058">
    <property type="protein sequence ID" value="QCP35684.1"/>
    <property type="molecule type" value="Genomic_DNA"/>
</dbReference>
<evidence type="ECO:0000256" key="2">
    <source>
        <dbReference type="ARBA" id="ARBA00023125"/>
    </source>
</evidence>
<dbReference type="InterPro" id="IPR020449">
    <property type="entry name" value="Tscrpt_reg_AraC-type_HTH"/>
</dbReference>
<keyword evidence="6" id="KW-1185">Reference proteome</keyword>
<dbReference type="KEGG" id="arf:AR1Y2_2230"/>
<protein>
    <submittedName>
        <fullName evidence="5">DNA-binding response regulator, AraC family</fullName>
    </submittedName>
</protein>
<dbReference type="PRINTS" id="PR00032">
    <property type="entry name" value="HTHARAC"/>
</dbReference>
<evidence type="ECO:0000313" key="6">
    <source>
        <dbReference type="Proteomes" id="UP000298653"/>
    </source>
</evidence>
<evidence type="ECO:0000256" key="3">
    <source>
        <dbReference type="ARBA" id="ARBA00023163"/>
    </source>
</evidence>
<sequence>MRQIETDQNFRELNQSLDQRFPVWASSDSFLKYFNRYFQCHWHPEIEFSIITEGECIYEAGGRVYELKEGDGIFLNQNTLHMAQMKGKKECRFSVVRAEPFFLGGSTDSLVYRKFMEPVINNTEIPCIPLYSNTAGQRELIGQLEEMVRIYETKLEGYEMEMAGRFFLFWNGFIRYLGKEQNGAVSMNKDTERVRRGIAYIQKHYKRKITLKEIAEICQSCQSECCRMFRNVVKESPIEYVNTYRIRRSLILIEQGTYSMTEIAQETGFSGSSYFTEVFKQKMGCTPSRYKGSKKIYQGSLM</sequence>
<dbReference type="SUPFAM" id="SSF51215">
    <property type="entry name" value="Regulatory protein AraC"/>
    <property type="match status" value="1"/>
</dbReference>
<dbReference type="Pfam" id="PF02311">
    <property type="entry name" value="AraC_binding"/>
    <property type="match status" value="1"/>
</dbReference>
<name>A0A4P8IIE6_9FIRM</name>
<dbReference type="PANTHER" id="PTHR43280">
    <property type="entry name" value="ARAC-FAMILY TRANSCRIPTIONAL REGULATOR"/>
    <property type="match status" value="1"/>
</dbReference>
<dbReference type="OrthoDB" id="9778008at2"/>
<gene>
    <name evidence="5" type="ORF">AR1Y2_2230</name>
</gene>
<proteinExistence type="predicted"/>
<dbReference type="SUPFAM" id="SSF46689">
    <property type="entry name" value="Homeodomain-like"/>
    <property type="match status" value="2"/>
</dbReference>
<dbReference type="InterPro" id="IPR018062">
    <property type="entry name" value="HTH_AraC-typ_CS"/>
</dbReference>
<dbReference type="InterPro" id="IPR018060">
    <property type="entry name" value="HTH_AraC"/>
</dbReference>
<dbReference type="InterPro" id="IPR037923">
    <property type="entry name" value="HTH-like"/>
</dbReference>
<organism evidence="5 6">
    <name type="scientific">Anaerostipes rhamnosivorans</name>
    <dbReference type="NCBI Taxonomy" id="1229621"/>
    <lineage>
        <taxon>Bacteria</taxon>
        <taxon>Bacillati</taxon>
        <taxon>Bacillota</taxon>
        <taxon>Clostridia</taxon>
        <taxon>Lachnospirales</taxon>
        <taxon>Lachnospiraceae</taxon>
        <taxon>Anaerostipes</taxon>
    </lineage>
</organism>
<dbReference type="PROSITE" id="PS00041">
    <property type="entry name" value="HTH_ARAC_FAMILY_1"/>
    <property type="match status" value="1"/>
</dbReference>
<keyword evidence="3" id="KW-0804">Transcription</keyword>
<dbReference type="Proteomes" id="UP000298653">
    <property type="component" value="Chromosome"/>
</dbReference>
<evidence type="ECO:0000313" key="5">
    <source>
        <dbReference type="EMBL" id="QCP35684.1"/>
    </source>
</evidence>
<dbReference type="Gene3D" id="1.10.10.60">
    <property type="entry name" value="Homeodomain-like"/>
    <property type="match status" value="2"/>
</dbReference>
<dbReference type="PROSITE" id="PS01124">
    <property type="entry name" value="HTH_ARAC_FAMILY_2"/>
    <property type="match status" value="1"/>
</dbReference>
<dbReference type="Pfam" id="PF12833">
    <property type="entry name" value="HTH_18"/>
    <property type="match status" value="1"/>
</dbReference>
<dbReference type="GO" id="GO:0043565">
    <property type="term" value="F:sequence-specific DNA binding"/>
    <property type="evidence" value="ECO:0007669"/>
    <property type="project" value="InterPro"/>
</dbReference>
<dbReference type="GO" id="GO:0003700">
    <property type="term" value="F:DNA-binding transcription factor activity"/>
    <property type="evidence" value="ECO:0007669"/>
    <property type="project" value="InterPro"/>
</dbReference>